<dbReference type="InParanoid" id="A0A3N4KE93"/>
<proteinExistence type="predicted"/>
<gene>
    <name evidence="1" type="ORF">P167DRAFT_548601</name>
</gene>
<evidence type="ECO:0000313" key="1">
    <source>
        <dbReference type="EMBL" id="RPB08833.1"/>
    </source>
</evidence>
<reference evidence="1 2" key="1">
    <citation type="journal article" date="2018" name="Nat. Ecol. Evol.">
        <title>Pezizomycetes genomes reveal the molecular basis of ectomycorrhizal truffle lifestyle.</title>
        <authorList>
            <person name="Murat C."/>
            <person name="Payen T."/>
            <person name="Noel B."/>
            <person name="Kuo A."/>
            <person name="Morin E."/>
            <person name="Chen J."/>
            <person name="Kohler A."/>
            <person name="Krizsan K."/>
            <person name="Balestrini R."/>
            <person name="Da Silva C."/>
            <person name="Montanini B."/>
            <person name="Hainaut M."/>
            <person name="Levati E."/>
            <person name="Barry K.W."/>
            <person name="Belfiori B."/>
            <person name="Cichocki N."/>
            <person name="Clum A."/>
            <person name="Dockter R.B."/>
            <person name="Fauchery L."/>
            <person name="Guy J."/>
            <person name="Iotti M."/>
            <person name="Le Tacon F."/>
            <person name="Lindquist E.A."/>
            <person name="Lipzen A."/>
            <person name="Malagnac F."/>
            <person name="Mello A."/>
            <person name="Molinier V."/>
            <person name="Miyauchi S."/>
            <person name="Poulain J."/>
            <person name="Riccioni C."/>
            <person name="Rubini A."/>
            <person name="Sitrit Y."/>
            <person name="Splivallo R."/>
            <person name="Traeger S."/>
            <person name="Wang M."/>
            <person name="Zifcakova L."/>
            <person name="Wipf D."/>
            <person name="Zambonelli A."/>
            <person name="Paolocci F."/>
            <person name="Nowrousian M."/>
            <person name="Ottonello S."/>
            <person name="Baldrian P."/>
            <person name="Spatafora J.W."/>
            <person name="Henrissat B."/>
            <person name="Nagy L.G."/>
            <person name="Aury J.M."/>
            <person name="Wincker P."/>
            <person name="Grigoriev I.V."/>
            <person name="Bonfante P."/>
            <person name="Martin F.M."/>
        </authorList>
    </citation>
    <scope>NUCLEOTIDE SEQUENCE [LARGE SCALE GENOMIC DNA]</scope>
    <source>
        <strain evidence="1 2">CCBAS932</strain>
    </source>
</reference>
<dbReference type="OrthoDB" id="5346197at2759"/>
<name>A0A3N4KE93_9PEZI</name>
<keyword evidence="2" id="KW-1185">Reference proteome</keyword>
<protein>
    <recommendedName>
        <fullName evidence="3">Senescence domain-containing protein</fullName>
    </recommendedName>
</protein>
<organism evidence="1 2">
    <name type="scientific">Morchella conica CCBAS932</name>
    <dbReference type="NCBI Taxonomy" id="1392247"/>
    <lineage>
        <taxon>Eukaryota</taxon>
        <taxon>Fungi</taxon>
        <taxon>Dikarya</taxon>
        <taxon>Ascomycota</taxon>
        <taxon>Pezizomycotina</taxon>
        <taxon>Pezizomycetes</taxon>
        <taxon>Pezizales</taxon>
        <taxon>Morchellaceae</taxon>
        <taxon>Morchella</taxon>
    </lineage>
</organism>
<accession>A0A3N4KE93</accession>
<sequence length="212" mass="23600">MTACVSNPVHARHLLSHHETEFFKATTCCTYRYNRDYWAQDAFECATLAEELEQAATTYLGGPCKVHRPEPVPIVASASNNTIVKAVKEGVKLGSNIAVAGAKLAQDIPLVMEASSFLATNVKIASESNAVKASAKIVRREAVLAKQTTMAFFDGVADTFEAAKKIVTQGPKKQIDYKTKPFERYNWNEGEHRDGRMYEEDSDEEDETWEFV</sequence>
<dbReference type="EMBL" id="ML119158">
    <property type="protein sequence ID" value="RPB08833.1"/>
    <property type="molecule type" value="Genomic_DNA"/>
</dbReference>
<dbReference type="Proteomes" id="UP000277580">
    <property type="component" value="Unassembled WGS sequence"/>
</dbReference>
<dbReference type="AlphaFoldDB" id="A0A3N4KE93"/>
<evidence type="ECO:0008006" key="3">
    <source>
        <dbReference type="Google" id="ProtNLM"/>
    </source>
</evidence>
<evidence type="ECO:0000313" key="2">
    <source>
        <dbReference type="Proteomes" id="UP000277580"/>
    </source>
</evidence>